<protein>
    <submittedName>
        <fullName evidence="1">Uncharacterized protein</fullName>
    </submittedName>
</protein>
<dbReference type="AlphaFoldDB" id="A0A9D2KZZ0"/>
<organism evidence="1 2">
    <name type="scientific">Candidatus Eisenbergiella merdipullorum</name>
    <dbReference type="NCBI Taxonomy" id="2838553"/>
    <lineage>
        <taxon>Bacteria</taxon>
        <taxon>Bacillati</taxon>
        <taxon>Bacillota</taxon>
        <taxon>Clostridia</taxon>
        <taxon>Lachnospirales</taxon>
        <taxon>Lachnospiraceae</taxon>
        <taxon>Eisenbergiella</taxon>
    </lineage>
</organism>
<sequence length="115" mass="13251">MQDCKVNILGTEWEIVQRDEKADVNLDGKFRDGYTDFSTHTIVICNKKDDCELKDYEGYKNTILRHELIHAFLYESGLDASSSTCGAWATNEEMTDWFAIQSPKIFKVFMELGLL</sequence>
<evidence type="ECO:0000313" key="1">
    <source>
        <dbReference type="EMBL" id="HJA91905.1"/>
    </source>
</evidence>
<name>A0A9D2KZZ0_9FIRM</name>
<accession>A0A9D2KZZ0</accession>
<reference evidence="1" key="2">
    <citation type="submission" date="2021-04" db="EMBL/GenBank/DDBJ databases">
        <authorList>
            <person name="Gilroy R."/>
        </authorList>
    </citation>
    <scope>NUCLEOTIDE SEQUENCE</scope>
    <source>
        <strain evidence="1">CHK179-7159</strain>
    </source>
</reference>
<dbReference type="Proteomes" id="UP000886858">
    <property type="component" value="Unassembled WGS sequence"/>
</dbReference>
<reference evidence="1" key="1">
    <citation type="journal article" date="2021" name="PeerJ">
        <title>Extensive microbial diversity within the chicken gut microbiome revealed by metagenomics and culture.</title>
        <authorList>
            <person name="Gilroy R."/>
            <person name="Ravi A."/>
            <person name="Getino M."/>
            <person name="Pursley I."/>
            <person name="Horton D.L."/>
            <person name="Alikhan N.F."/>
            <person name="Baker D."/>
            <person name="Gharbi K."/>
            <person name="Hall N."/>
            <person name="Watson M."/>
            <person name="Adriaenssens E.M."/>
            <person name="Foster-Nyarko E."/>
            <person name="Jarju S."/>
            <person name="Secka A."/>
            <person name="Antonio M."/>
            <person name="Oren A."/>
            <person name="Chaudhuri R.R."/>
            <person name="La Ragione R."/>
            <person name="Hildebrand F."/>
            <person name="Pallen M.J."/>
        </authorList>
    </citation>
    <scope>NUCLEOTIDE SEQUENCE</scope>
    <source>
        <strain evidence="1">CHK179-7159</strain>
    </source>
</reference>
<proteinExistence type="predicted"/>
<gene>
    <name evidence="1" type="ORF">H9717_02100</name>
</gene>
<dbReference type="EMBL" id="DWYY01000026">
    <property type="protein sequence ID" value="HJA91905.1"/>
    <property type="molecule type" value="Genomic_DNA"/>
</dbReference>
<comment type="caution">
    <text evidence="1">The sequence shown here is derived from an EMBL/GenBank/DDBJ whole genome shotgun (WGS) entry which is preliminary data.</text>
</comment>
<evidence type="ECO:0000313" key="2">
    <source>
        <dbReference type="Proteomes" id="UP000886858"/>
    </source>
</evidence>